<dbReference type="AlphaFoldDB" id="A0A1R0FAI3"/>
<feature type="binding site" evidence="7">
    <location>
        <position position="124"/>
    </location>
    <ligand>
        <name>Zn(2+)</name>
        <dbReference type="ChEBI" id="CHEBI:29105"/>
    </ligand>
</feature>
<evidence type="ECO:0000256" key="6">
    <source>
        <dbReference type="ARBA" id="ARBA00023163"/>
    </source>
</evidence>
<evidence type="ECO:0000313" key="8">
    <source>
        <dbReference type="EMBL" id="OLY43985.1"/>
    </source>
</evidence>
<sequence>MTDKLTRNQMLVLSVLEKEQAPLSAYTILDRLHGEGFRAPLQVYRALQKLVSAKLVHKLESVNAFMACSHPDQHNHGLTVFIICENCNRVAEIENPLIAENILQMTRKEGFLPRTTTIEIRGLCTRCNPKRV</sequence>
<evidence type="ECO:0000256" key="1">
    <source>
        <dbReference type="ARBA" id="ARBA00007957"/>
    </source>
</evidence>
<dbReference type="GO" id="GO:0045892">
    <property type="term" value="P:negative regulation of DNA-templated transcription"/>
    <property type="evidence" value="ECO:0007669"/>
    <property type="project" value="TreeGrafter"/>
</dbReference>
<dbReference type="RefSeq" id="WP_075869166.1">
    <property type="nucleotide sequence ID" value="NZ_CALYQA010000007.1"/>
</dbReference>
<dbReference type="Gene3D" id="3.30.1490.190">
    <property type="match status" value="1"/>
</dbReference>
<keyword evidence="7" id="KW-0479">Metal-binding</keyword>
<keyword evidence="9" id="KW-1185">Reference proteome</keyword>
<keyword evidence="2" id="KW-0678">Repressor</keyword>
<keyword evidence="5" id="KW-0238">DNA-binding</keyword>
<dbReference type="SUPFAM" id="SSF46785">
    <property type="entry name" value="Winged helix' DNA-binding domain"/>
    <property type="match status" value="1"/>
</dbReference>
<organism evidence="8 9">
    <name type="scientific">Bartonella apis</name>
    <dbReference type="NCBI Taxonomy" id="1686310"/>
    <lineage>
        <taxon>Bacteria</taxon>
        <taxon>Pseudomonadati</taxon>
        <taxon>Pseudomonadota</taxon>
        <taxon>Alphaproteobacteria</taxon>
        <taxon>Hyphomicrobiales</taxon>
        <taxon>Bartonellaceae</taxon>
        <taxon>Bartonella</taxon>
    </lineage>
</organism>
<evidence type="ECO:0000256" key="4">
    <source>
        <dbReference type="ARBA" id="ARBA00023015"/>
    </source>
</evidence>
<accession>A0A1R0FAI3</accession>
<comment type="cofactor">
    <cofactor evidence="7">
        <name>Zn(2+)</name>
        <dbReference type="ChEBI" id="CHEBI:29105"/>
    </cofactor>
    <text evidence="7">Binds 1 zinc ion per subunit.</text>
</comment>
<dbReference type="GO" id="GO:0000976">
    <property type="term" value="F:transcription cis-regulatory region binding"/>
    <property type="evidence" value="ECO:0007669"/>
    <property type="project" value="TreeGrafter"/>
</dbReference>
<keyword evidence="4" id="KW-0805">Transcription regulation</keyword>
<evidence type="ECO:0000313" key="9">
    <source>
        <dbReference type="Proteomes" id="UP000187344"/>
    </source>
</evidence>
<comment type="similarity">
    <text evidence="1">Belongs to the Fur family.</text>
</comment>
<evidence type="ECO:0000256" key="5">
    <source>
        <dbReference type="ARBA" id="ARBA00023125"/>
    </source>
</evidence>
<dbReference type="Proteomes" id="UP000187344">
    <property type="component" value="Unassembled WGS sequence"/>
</dbReference>
<dbReference type="GO" id="GO:0005829">
    <property type="term" value="C:cytosol"/>
    <property type="evidence" value="ECO:0007669"/>
    <property type="project" value="TreeGrafter"/>
</dbReference>
<evidence type="ECO:0000256" key="2">
    <source>
        <dbReference type="ARBA" id="ARBA00022491"/>
    </source>
</evidence>
<feature type="binding site" evidence="7">
    <location>
        <position position="127"/>
    </location>
    <ligand>
        <name>Zn(2+)</name>
        <dbReference type="ChEBI" id="CHEBI:29105"/>
    </ligand>
</feature>
<protein>
    <submittedName>
        <fullName evidence="8">Fur family transcriptional regulator, zinc uptake regulator</fullName>
    </submittedName>
</protein>
<dbReference type="GO" id="GO:0003700">
    <property type="term" value="F:DNA-binding transcription factor activity"/>
    <property type="evidence" value="ECO:0007669"/>
    <property type="project" value="InterPro"/>
</dbReference>
<evidence type="ECO:0000256" key="3">
    <source>
        <dbReference type="ARBA" id="ARBA00022833"/>
    </source>
</evidence>
<dbReference type="PANTHER" id="PTHR33202">
    <property type="entry name" value="ZINC UPTAKE REGULATION PROTEIN"/>
    <property type="match status" value="1"/>
</dbReference>
<dbReference type="EMBL" id="LXYT01000001">
    <property type="protein sequence ID" value="OLY43985.1"/>
    <property type="molecule type" value="Genomic_DNA"/>
</dbReference>
<keyword evidence="3 7" id="KW-0862">Zinc</keyword>
<reference evidence="8 9" key="1">
    <citation type="submission" date="2016-12" db="EMBL/GenBank/DDBJ databases">
        <title>Comparative genomics of Bartonella apis.</title>
        <authorList>
            <person name="Engel P."/>
        </authorList>
    </citation>
    <scope>NUCLEOTIDE SEQUENCE [LARGE SCALE GENOMIC DNA]</scope>
    <source>
        <strain evidence="8 9">PEB0149</strain>
    </source>
</reference>
<comment type="caution">
    <text evidence="8">The sequence shown here is derived from an EMBL/GenBank/DDBJ whole genome shotgun (WGS) entry which is preliminary data.</text>
</comment>
<dbReference type="Pfam" id="PF01475">
    <property type="entry name" value="FUR"/>
    <property type="match status" value="1"/>
</dbReference>
<dbReference type="InterPro" id="IPR002481">
    <property type="entry name" value="FUR"/>
</dbReference>
<gene>
    <name evidence="8" type="ORF">PEB0149_014340</name>
</gene>
<dbReference type="GO" id="GO:1900376">
    <property type="term" value="P:regulation of secondary metabolite biosynthetic process"/>
    <property type="evidence" value="ECO:0007669"/>
    <property type="project" value="TreeGrafter"/>
</dbReference>
<dbReference type="InterPro" id="IPR036388">
    <property type="entry name" value="WH-like_DNA-bd_sf"/>
</dbReference>
<dbReference type="InterPro" id="IPR043135">
    <property type="entry name" value="Fur_C"/>
</dbReference>
<feature type="binding site" evidence="7">
    <location>
        <position position="87"/>
    </location>
    <ligand>
        <name>Zn(2+)</name>
        <dbReference type="ChEBI" id="CHEBI:29105"/>
    </ligand>
</feature>
<keyword evidence="6" id="KW-0804">Transcription</keyword>
<evidence type="ECO:0000256" key="7">
    <source>
        <dbReference type="PIRSR" id="PIRSR602481-1"/>
    </source>
</evidence>
<feature type="binding site" evidence="7">
    <location>
        <position position="84"/>
    </location>
    <ligand>
        <name>Zn(2+)</name>
        <dbReference type="ChEBI" id="CHEBI:29105"/>
    </ligand>
</feature>
<dbReference type="PANTHER" id="PTHR33202:SF6">
    <property type="entry name" value="ZINC UPTAKE REGULATION PROTEIN"/>
    <property type="match status" value="1"/>
</dbReference>
<dbReference type="OrthoDB" id="9801127at2"/>
<dbReference type="Gene3D" id="1.10.10.10">
    <property type="entry name" value="Winged helix-like DNA-binding domain superfamily/Winged helix DNA-binding domain"/>
    <property type="match status" value="1"/>
</dbReference>
<dbReference type="InterPro" id="IPR036390">
    <property type="entry name" value="WH_DNA-bd_sf"/>
</dbReference>
<dbReference type="GO" id="GO:0008270">
    <property type="term" value="F:zinc ion binding"/>
    <property type="evidence" value="ECO:0007669"/>
    <property type="project" value="TreeGrafter"/>
</dbReference>
<proteinExistence type="inferred from homology"/>
<name>A0A1R0FAI3_9HYPH</name>